<dbReference type="EMBL" id="JARAWN010000196">
    <property type="protein sequence ID" value="MDX3133272.1"/>
    <property type="molecule type" value="Genomic_DNA"/>
</dbReference>
<feature type="region of interest" description="Disordered" evidence="1">
    <location>
        <begin position="67"/>
        <end position="86"/>
    </location>
</feature>
<dbReference type="Proteomes" id="UP001273589">
    <property type="component" value="Unassembled WGS sequence"/>
</dbReference>
<feature type="compositionally biased region" description="Low complexity" evidence="1">
    <location>
        <begin position="73"/>
        <end position="86"/>
    </location>
</feature>
<evidence type="ECO:0000256" key="1">
    <source>
        <dbReference type="SAM" id="MobiDB-lite"/>
    </source>
</evidence>
<reference evidence="2" key="1">
    <citation type="journal article" date="2023" name="Microb. Genom.">
        <title>Mesoterricola silvestris gen. nov., sp. nov., Mesoterricola sediminis sp. nov., Geothrix oryzae sp. nov., Geothrix edaphica sp. nov., Geothrix rubra sp. nov., and Geothrix limicola sp. nov., six novel members of Acidobacteriota isolated from soils.</title>
        <authorList>
            <person name="Weisberg A.J."/>
            <person name="Pearce E."/>
            <person name="Kramer C.G."/>
            <person name="Chang J.H."/>
            <person name="Clarke C.R."/>
        </authorList>
    </citation>
    <scope>NUCLEOTIDE SEQUENCE</scope>
    <source>
        <strain evidence="2">ND06-05F</strain>
    </source>
</reference>
<dbReference type="RefSeq" id="WP_319694795.1">
    <property type="nucleotide sequence ID" value="NZ_JARAWN010000196.1"/>
</dbReference>
<comment type="caution">
    <text evidence="2">The sequence shown here is derived from an EMBL/GenBank/DDBJ whole genome shotgun (WGS) entry which is preliminary data.</text>
</comment>
<sequence>MRDAAARILGLRASDFDHLIRAGLLAHADTARSGWSRHDVVLLYRQADLDRIARSCRIDWDAVRATPKGHRSPLAALPTQQQAAGR</sequence>
<evidence type="ECO:0000313" key="3">
    <source>
        <dbReference type="Proteomes" id="UP001273589"/>
    </source>
</evidence>
<gene>
    <name evidence="2" type="ORF">PV367_26630</name>
</gene>
<protein>
    <submittedName>
        <fullName evidence="2">Uncharacterized protein</fullName>
    </submittedName>
</protein>
<accession>A0AAJ2PTP5</accession>
<proteinExistence type="predicted"/>
<name>A0AAJ2PTP5_9ACTN</name>
<organism evidence="2 3">
    <name type="scientific">Streptomyces europaeiscabiei</name>
    <dbReference type="NCBI Taxonomy" id="146819"/>
    <lineage>
        <taxon>Bacteria</taxon>
        <taxon>Bacillati</taxon>
        <taxon>Actinomycetota</taxon>
        <taxon>Actinomycetes</taxon>
        <taxon>Kitasatosporales</taxon>
        <taxon>Streptomycetaceae</taxon>
        <taxon>Streptomyces</taxon>
    </lineage>
</organism>
<evidence type="ECO:0000313" key="2">
    <source>
        <dbReference type="EMBL" id="MDX3133272.1"/>
    </source>
</evidence>
<dbReference type="AlphaFoldDB" id="A0AAJ2PTP5"/>